<gene>
    <name evidence="2" type="ORF">Esi_0011_0092</name>
</gene>
<dbReference type="EMBL" id="FN647789">
    <property type="protein sequence ID" value="CBN79543.1"/>
    <property type="molecule type" value="Genomic_DNA"/>
</dbReference>
<dbReference type="OrthoDB" id="10281065at2759"/>
<proteinExistence type="predicted"/>
<reference evidence="2 3" key="1">
    <citation type="journal article" date="2010" name="Nature">
        <title>The Ectocarpus genome and the independent evolution of multicellularity in brown algae.</title>
        <authorList>
            <person name="Cock J.M."/>
            <person name="Sterck L."/>
            <person name="Rouze P."/>
            <person name="Scornet D."/>
            <person name="Allen A.E."/>
            <person name="Amoutzias G."/>
            <person name="Anthouard V."/>
            <person name="Artiguenave F."/>
            <person name="Aury J.M."/>
            <person name="Badger J.H."/>
            <person name="Beszteri B."/>
            <person name="Billiau K."/>
            <person name="Bonnet E."/>
            <person name="Bothwell J.H."/>
            <person name="Bowler C."/>
            <person name="Boyen C."/>
            <person name="Brownlee C."/>
            <person name="Carrano C.J."/>
            <person name="Charrier B."/>
            <person name="Cho G.Y."/>
            <person name="Coelho S.M."/>
            <person name="Collen J."/>
            <person name="Corre E."/>
            <person name="Da Silva C."/>
            <person name="Delage L."/>
            <person name="Delaroque N."/>
            <person name="Dittami S.M."/>
            <person name="Doulbeau S."/>
            <person name="Elias M."/>
            <person name="Farnham G."/>
            <person name="Gachon C.M."/>
            <person name="Gschloessl B."/>
            <person name="Heesch S."/>
            <person name="Jabbari K."/>
            <person name="Jubin C."/>
            <person name="Kawai H."/>
            <person name="Kimura K."/>
            <person name="Kloareg B."/>
            <person name="Kupper F.C."/>
            <person name="Lang D."/>
            <person name="Le Bail A."/>
            <person name="Leblanc C."/>
            <person name="Lerouge P."/>
            <person name="Lohr M."/>
            <person name="Lopez P.J."/>
            <person name="Martens C."/>
            <person name="Maumus F."/>
            <person name="Michel G."/>
            <person name="Miranda-Saavedra D."/>
            <person name="Morales J."/>
            <person name="Moreau H."/>
            <person name="Motomura T."/>
            <person name="Nagasato C."/>
            <person name="Napoli C.A."/>
            <person name="Nelson D.R."/>
            <person name="Nyvall-Collen P."/>
            <person name="Peters A.F."/>
            <person name="Pommier C."/>
            <person name="Potin P."/>
            <person name="Poulain J."/>
            <person name="Quesneville H."/>
            <person name="Read B."/>
            <person name="Rensing S.A."/>
            <person name="Ritter A."/>
            <person name="Rousvoal S."/>
            <person name="Samanta M."/>
            <person name="Samson G."/>
            <person name="Schroeder D.C."/>
            <person name="Segurens B."/>
            <person name="Strittmatter M."/>
            <person name="Tonon T."/>
            <person name="Tregear J.W."/>
            <person name="Valentin K."/>
            <person name="von Dassow P."/>
            <person name="Yamagishi T."/>
            <person name="Van de Peer Y."/>
            <person name="Wincker P."/>
        </authorList>
    </citation>
    <scope>NUCLEOTIDE SEQUENCE [LARGE SCALE GENOMIC DNA]</scope>
    <source>
        <strain evidence="3">Ec32 / CCAP1310/4</strain>
    </source>
</reference>
<dbReference type="Proteomes" id="UP000002630">
    <property type="component" value="Linkage Group LG09"/>
</dbReference>
<dbReference type="EMBL" id="FN649734">
    <property type="protein sequence ID" value="CBN79543.1"/>
    <property type="molecule type" value="Genomic_DNA"/>
</dbReference>
<evidence type="ECO:0000313" key="2">
    <source>
        <dbReference type="EMBL" id="CBN79543.1"/>
    </source>
</evidence>
<dbReference type="AlphaFoldDB" id="D8LCN0"/>
<protein>
    <submittedName>
        <fullName evidence="2">Uncharacterized protein</fullName>
    </submittedName>
</protein>
<keyword evidence="1" id="KW-0732">Signal</keyword>
<name>D8LCN0_ECTSI</name>
<feature type="signal peptide" evidence="1">
    <location>
        <begin position="1"/>
        <end position="24"/>
    </location>
</feature>
<organism evidence="2 3">
    <name type="scientific">Ectocarpus siliculosus</name>
    <name type="common">Brown alga</name>
    <name type="synonym">Conferva siliculosa</name>
    <dbReference type="NCBI Taxonomy" id="2880"/>
    <lineage>
        <taxon>Eukaryota</taxon>
        <taxon>Sar</taxon>
        <taxon>Stramenopiles</taxon>
        <taxon>Ochrophyta</taxon>
        <taxon>PX clade</taxon>
        <taxon>Phaeophyceae</taxon>
        <taxon>Ectocarpales</taxon>
        <taxon>Ectocarpaceae</taxon>
        <taxon>Ectocarpus</taxon>
    </lineage>
</organism>
<sequence>MKLHTTSVAVLLGQLSSLATVAQAAQKKIEIPAGGYTFRLSLFDDGRTTPYRVFFADEYLTGSSYRLSADGHVQYFKAGAELYFDRMVQDDHSISFSKKLSESRKHGKGRPEPHDDYDFSSSEANFCTECTEAIAATCYSGLPEFCTMVDRSILGYDGLQSMRALCHNYEEVCTIVEDSCHYLCGDVDHELVNAATITAIAASATGFDERPGQASGDSGCGKYGCLPVLATDGIADDVESRWSCAEDVVPDGGQCEIEFTFFHPQNLKQLQVDFWKGEERTRTLKVKINGEKFGEFDSHPGSVTSYFDVIAYDVHTVTLESLGLDKDEWISLLEVLFMVEP</sequence>
<evidence type="ECO:0000313" key="3">
    <source>
        <dbReference type="Proteomes" id="UP000002630"/>
    </source>
</evidence>
<dbReference type="InParanoid" id="D8LCN0"/>
<accession>D8LCN0</accession>
<feature type="chain" id="PRO_5003117019" evidence="1">
    <location>
        <begin position="25"/>
        <end position="341"/>
    </location>
</feature>
<evidence type="ECO:0000256" key="1">
    <source>
        <dbReference type="SAM" id="SignalP"/>
    </source>
</evidence>
<keyword evidence="3" id="KW-1185">Reference proteome</keyword>